<dbReference type="AlphaFoldDB" id="A0A7W8XW97"/>
<gene>
    <name evidence="2" type="ORF">GGD50_005405</name>
</gene>
<name>A0A7W8XW97_9HYPH</name>
<evidence type="ECO:0000256" key="1">
    <source>
        <dbReference type="SAM" id="Phobius"/>
    </source>
</evidence>
<organism evidence="2 3">
    <name type="scientific">Rhizobium paranaense</name>
    <dbReference type="NCBI Taxonomy" id="1650438"/>
    <lineage>
        <taxon>Bacteria</taxon>
        <taxon>Pseudomonadati</taxon>
        <taxon>Pseudomonadota</taxon>
        <taxon>Alphaproteobacteria</taxon>
        <taxon>Hyphomicrobiales</taxon>
        <taxon>Rhizobiaceae</taxon>
        <taxon>Rhizobium/Agrobacterium group</taxon>
        <taxon>Rhizobium</taxon>
    </lineage>
</organism>
<evidence type="ECO:0000313" key="3">
    <source>
        <dbReference type="Proteomes" id="UP000549882"/>
    </source>
</evidence>
<keyword evidence="1" id="KW-0472">Membrane</keyword>
<keyword evidence="1" id="KW-0812">Transmembrane</keyword>
<dbReference type="EMBL" id="JACHBI010000014">
    <property type="protein sequence ID" value="MBB5576760.1"/>
    <property type="molecule type" value="Genomic_DNA"/>
</dbReference>
<dbReference type="RefSeq" id="WP_107106566.1">
    <property type="nucleotide sequence ID" value="NZ_JACHBI010000014.1"/>
</dbReference>
<proteinExistence type="predicted"/>
<keyword evidence="3" id="KW-1185">Reference proteome</keyword>
<evidence type="ECO:0000313" key="2">
    <source>
        <dbReference type="EMBL" id="MBB5576760.1"/>
    </source>
</evidence>
<accession>A0A7W8XW97</accession>
<feature type="transmembrane region" description="Helical" evidence="1">
    <location>
        <begin position="6"/>
        <end position="24"/>
    </location>
</feature>
<dbReference type="Proteomes" id="UP000549882">
    <property type="component" value="Unassembled WGS sequence"/>
</dbReference>
<comment type="caution">
    <text evidence="2">The sequence shown here is derived from an EMBL/GenBank/DDBJ whole genome shotgun (WGS) entry which is preliminary data.</text>
</comment>
<protein>
    <submittedName>
        <fullName evidence="2">Uncharacterized protein</fullName>
    </submittedName>
</protein>
<keyword evidence="1" id="KW-1133">Transmembrane helix</keyword>
<reference evidence="2 3" key="1">
    <citation type="submission" date="2020-08" db="EMBL/GenBank/DDBJ databases">
        <title>Genomic Encyclopedia of Type Strains, Phase IV (KMG-V): Genome sequencing to study the core and pangenomes of soil and plant-associated prokaryotes.</title>
        <authorList>
            <person name="Whitman W."/>
        </authorList>
    </citation>
    <scope>NUCLEOTIDE SEQUENCE [LARGE SCALE GENOMIC DNA]</scope>
    <source>
        <strain evidence="2 3">SEMIA 4064</strain>
    </source>
</reference>
<sequence length="136" mass="14650">MALKGGALSAVIIIALLVGANFLFKEDPTPSQQKLSASEQLCVNAAAEIFKQTIAADAQRANESVNVLEKLPSSTQNPAEFASIIASMNARDVQAEINEDAAYCEKLASCFSQVDHQKRFNACFGEAQRQRASDKN</sequence>